<feature type="region of interest" description="Disordered" evidence="1">
    <location>
        <begin position="200"/>
        <end position="219"/>
    </location>
</feature>
<feature type="compositionally biased region" description="Polar residues" evidence="1">
    <location>
        <begin position="1"/>
        <end position="11"/>
    </location>
</feature>
<dbReference type="AlphaFoldDB" id="A0A6H5HYS7"/>
<feature type="region of interest" description="Disordered" evidence="1">
    <location>
        <begin position="1"/>
        <end position="24"/>
    </location>
</feature>
<dbReference type="EMBL" id="CADCXV010000285">
    <property type="protein sequence ID" value="CAB0029250.1"/>
    <property type="molecule type" value="Genomic_DNA"/>
</dbReference>
<keyword evidence="3" id="KW-1185">Reference proteome</keyword>
<sequence length="236" mass="26279">MRQSKRSNVGILQNAKPSGPSLCYRSSPCGRSSRVFTNERNTGPILYFTKSLNRVDTRRNKKVTTGPICDVRIVKYLTRTSRVSNRSPKEGSSAASCLPERGSALNSGENHGEIPRKRYKRVARSRRPSCLLRFHGRNKDLPYPHSLTSTDLYCSVVCTRCRCDDLPRRIRNMSPADGPLARSRGTALARGTVSQAIIVRKTHSPRKNKPTQSPTTPMDAAAYVVLRRSPYSATST</sequence>
<evidence type="ECO:0000256" key="1">
    <source>
        <dbReference type="SAM" id="MobiDB-lite"/>
    </source>
</evidence>
<protein>
    <submittedName>
        <fullName evidence="2">Uncharacterized protein</fullName>
    </submittedName>
</protein>
<evidence type="ECO:0000313" key="2">
    <source>
        <dbReference type="EMBL" id="CAB0029250.1"/>
    </source>
</evidence>
<proteinExistence type="predicted"/>
<gene>
    <name evidence="2" type="ORF">TBRA_LOCUS1300</name>
</gene>
<feature type="region of interest" description="Disordered" evidence="1">
    <location>
        <begin position="82"/>
        <end position="121"/>
    </location>
</feature>
<feature type="compositionally biased region" description="Basic residues" evidence="1">
    <location>
        <begin position="200"/>
        <end position="209"/>
    </location>
</feature>
<evidence type="ECO:0000313" key="3">
    <source>
        <dbReference type="Proteomes" id="UP000479190"/>
    </source>
</evidence>
<name>A0A6H5HYS7_9HYME</name>
<organism evidence="2 3">
    <name type="scientific">Trichogramma brassicae</name>
    <dbReference type="NCBI Taxonomy" id="86971"/>
    <lineage>
        <taxon>Eukaryota</taxon>
        <taxon>Metazoa</taxon>
        <taxon>Ecdysozoa</taxon>
        <taxon>Arthropoda</taxon>
        <taxon>Hexapoda</taxon>
        <taxon>Insecta</taxon>
        <taxon>Pterygota</taxon>
        <taxon>Neoptera</taxon>
        <taxon>Endopterygota</taxon>
        <taxon>Hymenoptera</taxon>
        <taxon>Apocrita</taxon>
        <taxon>Proctotrupomorpha</taxon>
        <taxon>Chalcidoidea</taxon>
        <taxon>Trichogrammatidae</taxon>
        <taxon>Trichogramma</taxon>
    </lineage>
</organism>
<accession>A0A6H5HYS7</accession>
<dbReference type="Proteomes" id="UP000479190">
    <property type="component" value="Unassembled WGS sequence"/>
</dbReference>
<reference evidence="2 3" key="1">
    <citation type="submission" date="2020-02" db="EMBL/GenBank/DDBJ databases">
        <authorList>
            <person name="Ferguson B K."/>
        </authorList>
    </citation>
    <scope>NUCLEOTIDE SEQUENCE [LARGE SCALE GENOMIC DNA]</scope>
</reference>